<feature type="region of interest" description="Disordered" evidence="3">
    <location>
        <begin position="425"/>
        <end position="472"/>
    </location>
</feature>
<keyword evidence="2" id="KW-0677">Repeat</keyword>
<dbReference type="EMBL" id="MKKU01000783">
    <property type="protein sequence ID" value="RNF02213.1"/>
    <property type="molecule type" value="Genomic_DNA"/>
</dbReference>
<dbReference type="PANTHER" id="PTHR46093">
    <property type="entry name" value="ACYL-COA-BINDING DOMAIN-CONTAINING PROTEIN 5"/>
    <property type="match status" value="1"/>
</dbReference>
<dbReference type="InterPro" id="IPR015915">
    <property type="entry name" value="Kelch-typ_b-propeller"/>
</dbReference>
<dbReference type="Pfam" id="PF24681">
    <property type="entry name" value="Kelch_KLHDC2_KLHL20_DRC7"/>
    <property type="match status" value="1"/>
</dbReference>
<organism evidence="4 5">
    <name type="scientific">Trypanosoma conorhini</name>
    <dbReference type="NCBI Taxonomy" id="83891"/>
    <lineage>
        <taxon>Eukaryota</taxon>
        <taxon>Discoba</taxon>
        <taxon>Euglenozoa</taxon>
        <taxon>Kinetoplastea</taxon>
        <taxon>Metakinetoplastina</taxon>
        <taxon>Trypanosomatida</taxon>
        <taxon>Trypanosomatidae</taxon>
        <taxon>Trypanosoma</taxon>
    </lineage>
</organism>
<dbReference type="PANTHER" id="PTHR46093:SF3">
    <property type="entry name" value="ACYL-COA-BINDING DOMAIN-CONTAINING PROTEIN 4"/>
    <property type="match status" value="1"/>
</dbReference>
<feature type="region of interest" description="Disordered" evidence="3">
    <location>
        <begin position="501"/>
        <end position="576"/>
    </location>
</feature>
<dbReference type="Proteomes" id="UP000284403">
    <property type="component" value="Unassembled WGS sequence"/>
</dbReference>
<protein>
    <recommendedName>
        <fullName evidence="6">Galactose oxidase</fullName>
    </recommendedName>
</protein>
<dbReference type="Gene3D" id="2.120.10.80">
    <property type="entry name" value="Kelch-type beta propeller"/>
    <property type="match status" value="2"/>
</dbReference>
<evidence type="ECO:0000256" key="2">
    <source>
        <dbReference type="ARBA" id="ARBA00022737"/>
    </source>
</evidence>
<gene>
    <name evidence="4" type="ORF">Tco025E_08429</name>
</gene>
<dbReference type="RefSeq" id="XP_029224611.1">
    <property type="nucleotide sequence ID" value="XM_029375278.1"/>
</dbReference>
<dbReference type="Pfam" id="PF01344">
    <property type="entry name" value="Kelch_1"/>
    <property type="match status" value="1"/>
</dbReference>
<reference evidence="4 5" key="1">
    <citation type="journal article" date="2018" name="BMC Genomics">
        <title>Genomic comparison of Trypanosoma conorhini and Trypanosoma rangeli to Trypanosoma cruzi strains of high and low virulence.</title>
        <authorList>
            <person name="Bradwell K.R."/>
            <person name="Koparde V.N."/>
            <person name="Matveyev A.V."/>
            <person name="Serrano M.G."/>
            <person name="Alves J.M."/>
            <person name="Parikh H."/>
            <person name="Huang B."/>
            <person name="Lee V."/>
            <person name="Espinosa-Alvarez O."/>
            <person name="Ortiz P.A."/>
            <person name="Costa-Martins A.G."/>
            <person name="Teixeira M.M."/>
            <person name="Buck G.A."/>
        </authorList>
    </citation>
    <scope>NUCLEOTIDE SEQUENCE [LARGE SCALE GENOMIC DNA]</scope>
    <source>
        <strain evidence="4 5">025E</strain>
    </source>
</reference>
<keyword evidence="1" id="KW-0880">Kelch repeat</keyword>
<keyword evidence="5" id="KW-1185">Reference proteome</keyword>
<feature type="region of interest" description="Disordered" evidence="3">
    <location>
        <begin position="585"/>
        <end position="604"/>
    </location>
</feature>
<feature type="compositionally biased region" description="Polar residues" evidence="3">
    <location>
        <begin position="559"/>
        <end position="576"/>
    </location>
</feature>
<comment type="caution">
    <text evidence="4">The sequence shown here is derived from an EMBL/GenBank/DDBJ whole genome shotgun (WGS) entry which is preliminary data.</text>
</comment>
<evidence type="ECO:0000256" key="3">
    <source>
        <dbReference type="SAM" id="MobiDB-lite"/>
    </source>
</evidence>
<dbReference type="AlphaFoldDB" id="A0A3R7MA65"/>
<evidence type="ECO:0000256" key="1">
    <source>
        <dbReference type="ARBA" id="ARBA00022441"/>
    </source>
</evidence>
<feature type="compositionally biased region" description="Polar residues" evidence="3">
    <location>
        <begin position="587"/>
        <end position="597"/>
    </location>
</feature>
<dbReference type="GeneID" id="40322040"/>
<proteinExistence type="predicted"/>
<dbReference type="SUPFAM" id="SSF50965">
    <property type="entry name" value="Galactose oxidase, central domain"/>
    <property type="match status" value="1"/>
</dbReference>
<feature type="compositionally biased region" description="Basic and acidic residues" evidence="3">
    <location>
        <begin position="452"/>
        <end position="472"/>
    </location>
</feature>
<feature type="compositionally biased region" description="Basic and acidic residues" evidence="3">
    <location>
        <begin position="522"/>
        <end position="539"/>
    </location>
</feature>
<dbReference type="SUPFAM" id="SSF117281">
    <property type="entry name" value="Kelch motif"/>
    <property type="match status" value="1"/>
</dbReference>
<dbReference type="InterPro" id="IPR011043">
    <property type="entry name" value="Gal_Oxase/kelch_b-propeller"/>
</dbReference>
<sequence length="604" mass="66343">MNTAVPPLCDGVSFTLCDDDVYAFGGAVPEIIWRLHLVTRTWYETPCTGVVPDPRKGHAAVSFAGNLLICGGEPLQPSSLQPPRLMPYYELSLDTLNWTLIDTFGAVPLNRSHHSCSIVGESMILLGGKPVLPTDDGAVTNERMSGFVRAGFYDVHILDIVSRAWRSVVAVGPAPQLWGHSAAVYAQKYILFFGGVDVATNDTTAISGYGNPHHRHDPPVAKVSDKLYLLDVEQMVTRVISPAVHYSTLPRAFHAAHVNGSKMYVLGGLNIDKNGKVAVLDDLWVYDVIEGKWNVLEVPMQLPAAVRRLSFVYDSQIVVVPSTTSMWYLDVHEKSVVKAWKEVPTSHVTVAALPATSEAEEYNEFFNPRRSSVCDDAPHAEEMAAAQSVLPPATPKTPPMMPTARMDMLMDEIHQLRELILAHHSPQPPAPQQQKSEENPPPATAKDCFSPSREKSGSAKTRERRIREKERLKELARQKEQILQLTQRLEKLLALQRASKQEEPPLPLAMEQQPPRQAPSEALKDPPIREVAECSERDVSMPSSQPSQGDASRPPQGNGVDTNATASRSSHDATSGRWTELIGILKNSPSSSPSKAFQASVVIL</sequence>
<evidence type="ECO:0000313" key="4">
    <source>
        <dbReference type="EMBL" id="RNF02213.1"/>
    </source>
</evidence>
<dbReference type="InterPro" id="IPR006652">
    <property type="entry name" value="Kelch_1"/>
</dbReference>
<feature type="compositionally biased region" description="Polar residues" evidence="3">
    <location>
        <begin position="541"/>
        <end position="550"/>
    </location>
</feature>
<evidence type="ECO:0000313" key="5">
    <source>
        <dbReference type="Proteomes" id="UP000284403"/>
    </source>
</evidence>
<evidence type="ECO:0008006" key="6">
    <source>
        <dbReference type="Google" id="ProtNLM"/>
    </source>
</evidence>
<name>A0A3R7MA65_9TRYP</name>
<dbReference type="OrthoDB" id="432528at2759"/>
<accession>A0A3R7MA65</accession>